<evidence type="ECO:0000256" key="2">
    <source>
        <dbReference type="ARBA" id="ARBA00022723"/>
    </source>
</evidence>
<organism evidence="7 8">
    <name type="scientific">Mycobacterium stomatepiae</name>
    <dbReference type="NCBI Taxonomy" id="470076"/>
    <lineage>
        <taxon>Bacteria</taxon>
        <taxon>Bacillati</taxon>
        <taxon>Actinomycetota</taxon>
        <taxon>Actinomycetes</taxon>
        <taxon>Mycobacteriales</taxon>
        <taxon>Mycobacteriaceae</taxon>
        <taxon>Mycobacterium</taxon>
        <taxon>Mycobacterium simiae complex</taxon>
    </lineage>
</organism>
<dbReference type="Pfam" id="PF03055">
    <property type="entry name" value="RPE65"/>
    <property type="match status" value="1"/>
</dbReference>
<dbReference type="Proteomes" id="UP000467130">
    <property type="component" value="Chromosome"/>
</dbReference>
<feature type="binding site" evidence="5">
    <location>
        <position position="428"/>
    </location>
    <ligand>
        <name>Fe cation</name>
        <dbReference type="ChEBI" id="CHEBI:24875"/>
        <note>catalytic</note>
    </ligand>
</feature>
<evidence type="ECO:0000256" key="4">
    <source>
        <dbReference type="ARBA" id="ARBA00023004"/>
    </source>
</evidence>
<dbReference type="KEGG" id="msto:MSTO_29790"/>
<dbReference type="PANTHER" id="PTHR10543:SF89">
    <property type="entry name" value="CAROTENOID 9,10(9',10')-CLEAVAGE DIOXYGENASE 1"/>
    <property type="match status" value="1"/>
</dbReference>
<keyword evidence="2 5" id="KW-0479">Metal-binding</keyword>
<evidence type="ECO:0000256" key="3">
    <source>
        <dbReference type="ARBA" id="ARBA00023002"/>
    </source>
</evidence>
<evidence type="ECO:0000256" key="1">
    <source>
        <dbReference type="ARBA" id="ARBA00006787"/>
    </source>
</evidence>
<dbReference type="GO" id="GO:0016121">
    <property type="term" value="P:carotene catabolic process"/>
    <property type="evidence" value="ECO:0007669"/>
    <property type="project" value="TreeGrafter"/>
</dbReference>
<proteinExistence type="inferred from homology"/>
<accession>A0A7I7Q8W9</accession>
<evidence type="ECO:0000313" key="7">
    <source>
        <dbReference type="EMBL" id="BBY22774.1"/>
    </source>
</evidence>
<feature type="binding site" evidence="5">
    <location>
        <position position="89"/>
    </location>
    <ligand>
        <name>Fe cation</name>
        <dbReference type="ChEBI" id="CHEBI:24875"/>
        <note>catalytic</note>
    </ligand>
</feature>
<dbReference type="PANTHER" id="PTHR10543">
    <property type="entry name" value="BETA-CAROTENE DIOXYGENASE"/>
    <property type="match status" value="1"/>
</dbReference>
<evidence type="ECO:0000256" key="6">
    <source>
        <dbReference type="RuleBase" id="RU364048"/>
    </source>
</evidence>
<keyword evidence="3 6" id="KW-0560">Oxidoreductase</keyword>
<dbReference type="EMBL" id="AP022587">
    <property type="protein sequence ID" value="BBY22774.1"/>
    <property type="molecule type" value="Genomic_DNA"/>
</dbReference>
<dbReference type="InterPro" id="IPR004294">
    <property type="entry name" value="Carotenoid_Oase"/>
</dbReference>
<name>A0A7I7Q8W9_9MYCO</name>
<dbReference type="AlphaFoldDB" id="A0A7I7Q8W9"/>
<feature type="binding site" evidence="5">
    <location>
        <position position="241"/>
    </location>
    <ligand>
        <name>Fe cation</name>
        <dbReference type="ChEBI" id="CHEBI:24875"/>
        <note>catalytic</note>
    </ligand>
</feature>
<dbReference type="GO" id="GO:0046872">
    <property type="term" value="F:metal ion binding"/>
    <property type="evidence" value="ECO:0007669"/>
    <property type="project" value="UniProtKB-KW"/>
</dbReference>
<keyword evidence="6" id="KW-0223">Dioxygenase</keyword>
<dbReference type="EC" id="1.13.11.-" evidence="6"/>
<keyword evidence="8" id="KW-1185">Reference proteome</keyword>
<protein>
    <recommendedName>
        <fullName evidence="6">Dioxygenase</fullName>
        <ecNumber evidence="6">1.13.11.-</ecNumber>
    </recommendedName>
</protein>
<dbReference type="GO" id="GO:0010436">
    <property type="term" value="F:carotenoid dioxygenase activity"/>
    <property type="evidence" value="ECO:0007669"/>
    <property type="project" value="TreeGrafter"/>
</dbReference>
<gene>
    <name evidence="7" type="ORF">MSTO_29790</name>
</gene>
<comment type="similarity">
    <text evidence="1 6">Belongs to the carotenoid oxygenase family.</text>
</comment>
<comment type="cofactor">
    <cofactor evidence="5 6">
        <name>Fe(2+)</name>
        <dbReference type="ChEBI" id="CHEBI:29033"/>
    </cofactor>
    <text evidence="5 6">Binds 1 Fe(2+) ion per subunit.</text>
</comment>
<evidence type="ECO:0000256" key="5">
    <source>
        <dbReference type="PIRSR" id="PIRSR604294-1"/>
    </source>
</evidence>
<reference evidence="7 8" key="1">
    <citation type="journal article" date="2019" name="Emerg. Microbes Infect.">
        <title>Comprehensive subspecies identification of 175 nontuberculous mycobacteria species based on 7547 genomic profiles.</title>
        <authorList>
            <person name="Matsumoto Y."/>
            <person name="Kinjo T."/>
            <person name="Motooka D."/>
            <person name="Nabeya D."/>
            <person name="Jung N."/>
            <person name="Uechi K."/>
            <person name="Horii T."/>
            <person name="Iida T."/>
            <person name="Fujita J."/>
            <person name="Nakamura S."/>
        </authorList>
    </citation>
    <scope>NUCLEOTIDE SEQUENCE [LARGE SCALE GENOMIC DNA]</scope>
    <source>
        <strain evidence="7 8">JCM 17783</strain>
    </source>
</reference>
<feature type="binding site" evidence="5">
    <location>
        <position position="138"/>
    </location>
    <ligand>
        <name>Fe cation</name>
        <dbReference type="ChEBI" id="CHEBI:24875"/>
        <note>catalytic</note>
    </ligand>
</feature>
<keyword evidence="4 5" id="KW-0408">Iron</keyword>
<evidence type="ECO:0000313" key="8">
    <source>
        <dbReference type="Proteomes" id="UP000467130"/>
    </source>
</evidence>
<sequence length="435" mass="48013">MRDGKACWYRNRWVRTPPTSVALGEPERPGLNPRVGMLSVSPNTNVLTHAGKTLALVEGGGANYELTEELDTAGPCDFDGTLFGGYTAHPHRDPRTGELHAVSYSFGRGRTVQYSVIDTDGRARRTVDIEVSGSPMMHDFSLTDKYVVIYDLPVTFDPMQVAPANVPRWLSSPARLVLQSVLGRVRIPGPMMTAINGNRRPMHRMPYSWKDSYPARIGVMPREGGNDDVRWFDVEPCYVFHPLNAYSEMRDGPRTKEEVLVLDVCSYAKMFDRDLRGPGDSPPTLDRWTISLTTGAVATERRDNRPQEFPRIDETVLGARHRFGYAVGLDGGFLSGGATEMTSALYKHDYVTGSSVAAALEPGLLLGEMSFVPNPTNGSAQRDEDDGVLMGYGYHQGRDEGQLLLLDAQTLESVATVHLPQRVPMGFHGNWAPTI</sequence>